<dbReference type="CDD" id="cd06579">
    <property type="entry name" value="TM_PBP1_transp_AraH_like"/>
    <property type="match status" value="1"/>
</dbReference>
<reference evidence="7" key="1">
    <citation type="submission" date="2020-10" db="EMBL/GenBank/DDBJ databases">
        <authorList>
            <person name="Gilroy R."/>
        </authorList>
    </citation>
    <scope>NUCLEOTIDE SEQUENCE</scope>
    <source>
        <strain evidence="7">ChiHjej9B8-7071</strain>
    </source>
</reference>
<sequence>MDKKDQRRFWVDGILNNALYILMVIFIIYTAFKNENFLKPGSIVNIISLAAASLPIALGIGGCIVLTGTDLSAGRVVGLSAAISAALLQSPDWANKIFTWLPDLPMATYIVIAIIAVMIVGSIVGFINGFFVAKFSLHPFIVTLATQLITYGAILMFFMSNGNNGQPLSGLSDTYKNFVTGSMIKFQNNVNIPWYVLYAVIMVIAMWFIWNKTTFGKNMFAVGSNAEAANVSGVNVFKTTVMVHTLAGLMYGLTGFIEAARISSISQSTGLNYESDAIAACVIGGVSFVGGTGKISGIVLGVFVLRIIFVALNFLSIDPNLQYIIKGLIILAACSLDMRKYLVRK</sequence>
<dbReference type="InterPro" id="IPR001851">
    <property type="entry name" value="ABC_transp_permease"/>
</dbReference>
<proteinExistence type="predicted"/>
<feature type="transmembrane region" description="Helical" evidence="6">
    <location>
        <begin position="73"/>
        <end position="89"/>
    </location>
</feature>
<name>A0A9D1A8H6_9FIRM</name>
<protein>
    <submittedName>
        <fullName evidence="7">Beta-methylgalactoside transporter</fullName>
    </submittedName>
</protein>
<dbReference type="PANTHER" id="PTHR32196:SF18">
    <property type="entry name" value="GALACTOSE_METHYL GALACTOSIDE IMPORT PERMEASE PROTEIN MGLC"/>
    <property type="match status" value="1"/>
</dbReference>
<keyword evidence="5 6" id="KW-0472">Membrane</keyword>
<gene>
    <name evidence="7" type="ORF">IAA70_05925</name>
</gene>
<dbReference type="Proteomes" id="UP000824258">
    <property type="component" value="Unassembled WGS sequence"/>
</dbReference>
<feature type="transmembrane region" description="Helical" evidence="6">
    <location>
        <begin position="9"/>
        <end position="31"/>
    </location>
</feature>
<evidence type="ECO:0000256" key="5">
    <source>
        <dbReference type="ARBA" id="ARBA00023136"/>
    </source>
</evidence>
<feature type="transmembrane region" description="Helical" evidence="6">
    <location>
        <begin position="109"/>
        <end position="133"/>
    </location>
</feature>
<comment type="subcellular location">
    <subcellularLocation>
        <location evidence="1">Cell membrane</location>
        <topology evidence="1">Multi-pass membrane protein</topology>
    </subcellularLocation>
</comment>
<keyword evidence="2" id="KW-1003">Cell membrane</keyword>
<accession>A0A9D1A8H6</accession>
<dbReference type="EMBL" id="DVGD01000190">
    <property type="protein sequence ID" value="HIR09921.1"/>
    <property type="molecule type" value="Genomic_DNA"/>
</dbReference>
<comment type="caution">
    <text evidence="7">The sequence shown here is derived from an EMBL/GenBank/DDBJ whole genome shotgun (WGS) entry which is preliminary data.</text>
</comment>
<feature type="transmembrane region" description="Helical" evidence="6">
    <location>
        <begin position="43"/>
        <end position="66"/>
    </location>
</feature>
<dbReference type="AlphaFoldDB" id="A0A9D1A8H6"/>
<evidence type="ECO:0000313" key="7">
    <source>
        <dbReference type="EMBL" id="HIR09921.1"/>
    </source>
</evidence>
<dbReference type="Pfam" id="PF02653">
    <property type="entry name" value="BPD_transp_2"/>
    <property type="match status" value="1"/>
</dbReference>
<feature type="transmembrane region" description="Helical" evidence="6">
    <location>
        <begin position="140"/>
        <end position="159"/>
    </location>
</feature>
<evidence type="ECO:0000313" key="8">
    <source>
        <dbReference type="Proteomes" id="UP000824258"/>
    </source>
</evidence>
<feature type="transmembrane region" description="Helical" evidence="6">
    <location>
        <begin position="297"/>
        <end position="317"/>
    </location>
</feature>
<dbReference type="GO" id="GO:0005886">
    <property type="term" value="C:plasma membrane"/>
    <property type="evidence" value="ECO:0007669"/>
    <property type="project" value="UniProtKB-SubCell"/>
</dbReference>
<evidence type="ECO:0000256" key="6">
    <source>
        <dbReference type="SAM" id="Phobius"/>
    </source>
</evidence>
<evidence type="ECO:0000256" key="1">
    <source>
        <dbReference type="ARBA" id="ARBA00004651"/>
    </source>
</evidence>
<evidence type="ECO:0000256" key="3">
    <source>
        <dbReference type="ARBA" id="ARBA00022692"/>
    </source>
</evidence>
<organism evidence="7 8">
    <name type="scientific">Candidatus Avoscillospira stercoripullorum</name>
    <dbReference type="NCBI Taxonomy" id="2840709"/>
    <lineage>
        <taxon>Bacteria</taxon>
        <taxon>Bacillati</taxon>
        <taxon>Bacillota</taxon>
        <taxon>Clostridia</taxon>
        <taxon>Eubacteriales</taxon>
        <taxon>Oscillospiraceae</taxon>
        <taxon>Oscillospiraceae incertae sedis</taxon>
        <taxon>Candidatus Avoscillospira</taxon>
    </lineage>
</organism>
<keyword evidence="3 6" id="KW-0812">Transmembrane</keyword>
<feature type="transmembrane region" description="Helical" evidence="6">
    <location>
        <begin position="192"/>
        <end position="210"/>
    </location>
</feature>
<dbReference type="PANTHER" id="PTHR32196">
    <property type="entry name" value="ABC TRANSPORTER PERMEASE PROTEIN YPHD-RELATED-RELATED"/>
    <property type="match status" value="1"/>
</dbReference>
<evidence type="ECO:0000256" key="4">
    <source>
        <dbReference type="ARBA" id="ARBA00022989"/>
    </source>
</evidence>
<reference evidence="7" key="2">
    <citation type="journal article" date="2021" name="PeerJ">
        <title>Extensive microbial diversity within the chicken gut microbiome revealed by metagenomics and culture.</title>
        <authorList>
            <person name="Gilroy R."/>
            <person name="Ravi A."/>
            <person name="Getino M."/>
            <person name="Pursley I."/>
            <person name="Horton D.L."/>
            <person name="Alikhan N.F."/>
            <person name="Baker D."/>
            <person name="Gharbi K."/>
            <person name="Hall N."/>
            <person name="Watson M."/>
            <person name="Adriaenssens E.M."/>
            <person name="Foster-Nyarko E."/>
            <person name="Jarju S."/>
            <person name="Secka A."/>
            <person name="Antonio M."/>
            <person name="Oren A."/>
            <person name="Chaudhuri R.R."/>
            <person name="La Ragione R."/>
            <person name="Hildebrand F."/>
            <person name="Pallen M.J."/>
        </authorList>
    </citation>
    <scope>NUCLEOTIDE SEQUENCE</scope>
    <source>
        <strain evidence="7">ChiHjej9B8-7071</strain>
    </source>
</reference>
<evidence type="ECO:0000256" key="2">
    <source>
        <dbReference type="ARBA" id="ARBA00022475"/>
    </source>
</evidence>
<dbReference type="GO" id="GO:0022857">
    <property type="term" value="F:transmembrane transporter activity"/>
    <property type="evidence" value="ECO:0007669"/>
    <property type="project" value="InterPro"/>
</dbReference>
<keyword evidence="4 6" id="KW-1133">Transmembrane helix</keyword>